<evidence type="ECO:0000313" key="16">
    <source>
        <dbReference type="Proteomes" id="UP000762110"/>
    </source>
</evidence>
<evidence type="ECO:0000256" key="4">
    <source>
        <dbReference type="ARBA" id="ARBA00022692"/>
    </source>
</evidence>
<dbReference type="PANTHER" id="PTHR30069:SF29">
    <property type="entry name" value="HEMOGLOBIN AND HEMOGLOBIN-HAPTOGLOBIN-BINDING PROTEIN 1-RELATED"/>
    <property type="match status" value="1"/>
</dbReference>
<evidence type="ECO:0000256" key="10">
    <source>
        <dbReference type="PROSITE-ProRule" id="PRU01360"/>
    </source>
</evidence>
<dbReference type="InterPro" id="IPR037066">
    <property type="entry name" value="Plug_dom_sf"/>
</dbReference>
<sequence>MKKIIFTALALFITVLTFGQNTWKAHIIDSETKEPLSSATAFLKGTNIGVKADNDGLLTLSSIPDGIQTIYIKLVGYEEKIITLKFPVAQTEIPTISLKATADELETITISSTRSSRSIQDIPTRVEFIAGEELEEKANMKPGDIRMMLSESTGIQTQQTSATSANAAIRIQGLDGRYTQILKDGFPLYAGAASGLGLLQIPPLDLKQVELIKGSASTLYGGGAIAGLVNLISKTPNQERELNFHFDGTDALGLSLNGFYSKRNEKLGTTLFAAYQNNAAYDPAKIDLSAIPKSERFTFNPKLFVYPNAKTTLILGVNTTFENRIGGDMHYIKGNADAIHTYFEQNKTQRISTQFSLDHDLGKCGHFTVKNSLGYFNRVLNTPGYEFNGIQYSTFTEANYANHGEEMEWVGGLNLWTDRFKERGVSSSMLRNYNQNTFGAFLQNTWKANPWLHIETGLRVDHVSDYGFAFLPRISTLFKINPKLTSRLGGGLGYKAPTIFTEDSERIQYKNVLPIDENTNQLEKSYGANWDINYRTALFNQTVSFTINHLFFFTHLKNPLQLLPVNDGNYRFVNVKGNIESKGTETNVKLGYKDFKLFLGYTYTDAHQHQNGIKMENTLTAKHRVNAVLMYELEDEWKIGLEAYSFSKQLLSDGSMGKSYVTTGFMAEKIWGRFSIYINFENFLDVRQTNFDSIYTGTLSSPQFRDIYAPLDGFIMNGGIKFKL</sequence>
<keyword evidence="3 10" id="KW-1134">Transmembrane beta strand</keyword>
<evidence type="ECO:0000256" key="5">
    <source>
        <dbReference type="ARBA" id="ARBA00022729"/>
    </source>
</evidence>
<feature type="chain" id="PRO_5045736052" evidence="12">
    <location>
        <begin position="20"/>
        <end position="724"/>
    </location>
</feature>
<proteinExistence type="inferred from homology"/>
<dbReference type="PROSITE" id="PS52016">
    <property type="entry name" value="TONB_DEPENDENT_REC_3"/>
    <property type="match status" value="1"/>
</dbReference>
<feature type="signal peptide" evidence="12">
    <location>
        <begin position="1"/>
        <end position="19"/>
    </location>
</feature>
<dbReference type="Pfam" id="PF13715">
    <property type="entry name" value="CarbopepD_reg_2"/>
    <property type="match status" value="1"/>
</dbReference>
<comment type="subcellular location">
    <subcellularLocation>
        <location evidence="1 10">Cell outer membrane</location>
        <topology evidence="1 10">Multi-pass membrane protein</topology>
    </subcellularLocation>
</comment>
<evidence type="ECO:0000256" key="11">
    <source>
        <dbReference type="RuleBase" id="RU003357"/>
    </source>
</evidence>
<dbReference type="SUPFAM" id="SSF49464">
    <property type="entry name" value="Carboxypeptidase regulatory domain-like"/>
    <property type="match status" value="1"/>
</dbReference>
<dbReference type="Pfam" id="PF07715">
    <property type="entry name" value="Plug"/>
    <property type="match status" value="1"/>
</dbReference>
<dbReference type="Pfam" id="PF00593">
    <property type="entry name" value="TonB_dep_Rec_b-barrel"/>
    <property type="match status" value="1"/>
</dbReference>
<dbReference type="SUPFAM" id="SSF56935">
    <property type="entry name" value="Porins"/>
    <property type="match status" value="1"/>
</dbReference>
<keyword evidence="6 11" id="KW-0798">TonB box</keyword>
<gene>
    <name evidence="15" type="ORF">HQN85_10380</name>
</gene>
<evidence type="ECO:0000256" key="12">
    <source>
        <dbReference type="SAM" id="SignalP"/>
    </source>
</evidence>
<dbReference type="Gene3D" id="2.170.130.10">
    <property type="entry name" value="TonB-dependent receptor, plug domain"/>
    <property type="match status" value="1"/>
</dbReference>
<evidence type="ECO:0000256" key="9">
    <source>
        <dbReference type="ARBA" id="ARBA00023237"/>
    </source>
</evidence>
<dbReference type="InterPro" id="IPR036942">
    <property type="entry name" value="Beta-barrel_TonB_sf"/>
</dbReference>
<evidence type="ECO:0000256" key="7">
    <source>
        <dbReference type="ARBA" id="ARBA00023136"/>
    </source>
</evidence>
<evidence type="ECO:0000256" key="2">
    <source>
        <dbReference type="ARBA" id="ARBA00022448"/>
    </source>
</evidence>
<keyword evidence="7 10" id="KW-0472">Membrane</keyword>
<dbReference type="RefSeq" id="WP_173271874.1">
    <property type="nucleotide sequence ID" value="NZ_JABMKV010000002.1"/>
</dbReference>
<evidence type="ECO:0000259" key="14">
    <source>
        <dbReference type="Pfam" id="PF07715"/>
    </source>
</evidence>
<evidence type="ECO:0000256" key="8">
    <source>
        <dbReference type="ARBA" id="ARBA00023170"/>
    </source>
</evidence>
<dbReference type="PANTHER" id="PTHR30069">
    <property type="entry name" value="TONB-DEPENDENT OUTER MEMBRANE RECEPTOR"/>
    <property type="match status" value="1"/>
</dbReference>
<keyword evidence="8 15" id="KW-0675">Receptor</keyword>
<accession>A0ABX2DFR5</accession>
<dbReference type="Gene3D" id="2.40.170.20">
    <property type="entry name" value="TonB-dependent receptor, beta-barrel domain"/>
    <property type="match status" value="1"/>
</dbReference>
<evidence type="ECO:0000313" key="15">
    <source>
        <dbReference type="EMBL" id="NQX32136.1"/>
    </source>
</evidence>
<evidence type="ECO:0000256" key="3">
    <source>
        <dbReference type="ARBA" id="ARBA00022452"/>
    </source>
</evidence>
<comment type="similarity">
    <text evidence="10 11">Belongs to the TonB-dependent receptor family.</text>
</comment>
<comment type="caution">
    <text evidence="15">The sequence shown here is derived from an EMBL/GenBank/DDBJ whole genome shotgun (WGS) entry which is preliminary data.</text>
</comment>
<feature type="domain" description="TonB-dependent receptor-like beta-barrel" evidence="13">
    <location>
        <begin position="305"/>
        <end position="682"/>
    </location>
</feature>
<dbReference type="InterPro" id="IPR039426">
    <property type="entry name" value="TonB-dep_rcpt-like"/>
</dbReference>
<dbReference type="InterPro" id="IPR012910">
    <property type="entry name" value="Plug_dom"/>
</dbReference>
<keyword evidence="2 10" id="KW-0813">Transport</keyword>
<dbReference type="EMBL" id="JABMKV010000002">
    <property type="protein sequence ID" value="NQX32136.1"/>
    <property type="molecule type" value="Genomic_DNA"/>
</dbReference>
<evidence type="ECO:0000256" key="1">
    <source>
        <dbReference type="ARBA" id="ARBA00004571"/>
    </source>
</evidence>
<dbReference type="Proteomes" id="UP000762110">
    <property type="component" value="Unassembled WGS sequence"/>
</dbReference>
<feature type="domain" description="TonB-dependent receptor plug" evidence="14">
    <location>
        <begin position="119"/>
        <end position="227"/>
    </location>
</feature>
<keyword evidence="4 10" id="KW-0812">Transmembrane</keyword>
<dbReference type="InterPro" id="IPR008969">
    <property type="entry name" value="CarboxyPept-like_regulatory"/>
</dbReference>
<evidence type="ECO:0000259" key="13">
    <source>
        <dbReference type="Pfam" id="PF00593"/>
    </source>
</evidence>
<dbReference type="InterPro" id="IPR000531">
    <property type="entry name" value="Beta-barrel_TonB"/>
</dbReference>
<name>A0ABX2DFR5_9SPHI</name>
<reference evidence="15 16" key="1">
    <citation type="submission" date="2020-05" db="EMBL/GenBank/DDBJ databases">
        <title>Description of Pedobacter foliorum sp. nov.</title>
        <authorList>
            <person name="Qi S."/>
            <person name="Carlier A."/>
            <person name="Cnockaert M."/>
            <person name="Vandamme P."/>
        </authorList>
    </citation>
    <scope>NUCLEOTIDE SEQUENCE [LARGE SCALE GENOMIC DNA]</scope>
    <source>
        <strain evidence="15 16">LMG 31300</strain>
    </source>
</reference>
<keyword evidence="16" id="KW-1185">Reference proteome</keyword>
<organism evidence="15 16">
    <name type="scientific">Pedobacter boryungensis</name>
    <dbReference type="NCBI Taxonomy" id="869962"/>
    <lineage>
        <taxon>Bacteria</taxon>
        <taxon>Pseudomonadati</taxon>
        <taxon>Bacteroidota</taxon>
        <taxon>Sphingobacteriia</taxon>
        <taxon>Sphingobacteriales</taxon>
        <taxon>Sphingobacteriaceae</taxon>
        <taxon>Pedobacter</taxon>
    </lineage>
</organism>
<protein>
    <submittedName>
        <fullName evidence="15">TonB-dependent receptor</fullName>
    </submittedName>
</protein>
<evidence type="ECO:0000256" key="6">
    <source>
        <dbReference type="ARBA" id="ARBA00023077"/>
    </source>
</evidence>
<keyword evidence="5 12" id="KW-0732">Signal</keyword>
<keyword evidence="9 10" id="KW-0998">Cell outer membrane</keyword>